<dbReference type="CDD" id="cd05018">
    <property type="entry name" value="CoxG"/>
    <property type="match status" value="1"/>
</dbReference>
<reference evidence="2" key="1">
    <citation type="submission" date="2017-04" db="EMBL/GenBank/DDBJ databases">
        <authorList>
            <person name="Varghese N."/>
            <person name="Submissions S."/>
        </authorList>
    </citation>
    <scope>NUCLEOTIDE SEQUENCE [LARGE SCALE GENOMIC DNA]</scope>
    <source>
        <strain evidence="2">DSM 9293</strain>
    </source>
</reference>
<accession>A0A1W1WHU5</accession>
<dbReference type="SUPFAM" id="SSF55961">
    <property type="entry name" value="Bet v1-like"/>
    <property type="match status" value="1"/>
</dbReference>
<dbReference type="Pfam" id="PF06240">
    <property type="entry name" value="COXG"/>
    <property type="match status" value="1"/>
</dbReference>
<protein>
    <recommendedName>
        <fullName evidence="3">Carbon monoxide dehydrogenase</fullName>
    </recommendedName>
</protein>
<dbReference type="AlphaFoldDB" id="A0A1W1WHU5"/>
<dbReference type="RefSeq" id="WP_020373636.1">
    <property type="nucleotide sequence ID" value="NZ_FWWY01000001.1"/>
</dbReference>
<organism evidence="1 2">
    <name type="scientific">Sulfobacillus thermosulfidooxidans (strain DSM 9293 / VKM B-1269 / AT-1)</name>
    <dbReference type="NCBI Taxonomy" id="929705"/>
    <lineage>
        <taxon>Bacteria</taxon>
        <taxon>Bacillati</taxon>
        <taxon>Bacillota</taxon>
        <taxon>Clostridia</taxon>
        <taxon>Eubacteriales</taxon>
        <taxon>Clostridiales Family XVII. Incertae Sedis</taxon>
        <taxon>Sulfobacillus</taxon>
    </lineage>
</organism>
<keyword evidence="2" id="KW-1185">Reference proteome</keyword>
<dbReference type="PANTHER" id="PTHR38588">
    <property type="entry name" value="BLL0334 PROTEIN"/>
    <property type="match status" value="1"/>
</dbReference>
<proteinExistence type="predicted"/>
<dbReference type="InterPro" id="IPR010419">
    <property type="entry name" value="CO_DH_gsu"/>
</dbReference>
<dbReference type="Proteomes" id="UP000192660">
    <property type="component" value="Unassembled WGS sequence"/>
</dbReference>
<dbReference type="EMBL" id="FWWY01000001">
    <property type="protein sequence ID" value="SMC05826.1"/>
    <property type="molecule type" value="Genomic_DNA"/>
</dbReference>
<gene>
    <name evidence="1" type="ORF">SAMN00768000_2473</name>
</gene>
<dbReference type="PANTHER" id="PTHR38588:SF1">
    <property type="entry name" value="BLL0334 PROTEIN"/>
    <property type="match status" value="1"/>
</dbReference>
<dbReference type="Gene3D" id="3.30.530.20">
    <property type="match status" value="1"/>
</dbReference>
<sequence>MKTYQGIVVMDAPLNVVWDFVQDPDAIGRCMPDVVEYQVLDDRHLHAKVRVGVGPVRAVFDMNAAIELLPEPYHARLDAQGGGMGSGFHLLSTMHITQESGQVSLNWIADVSVSGPLATLGGRLLDNQVKKITEQVFENIRQGVAAQLAE</sequence>
<name>A0A1W1WHU5_SULTA</name>
<evidence type="ECO:0000313" key="1">
    <source>
        <dbReference type="EMBL" id="SMC05826.1"/>
    </source>
</evidence>
<evidence type="ECO:0000313" key="2">
    <source>
        <dbReference type="Proteomes" id="UP000192660"/>
    </source>
</evidence>
<evidence type="ECO:0008006" key="3">
    <source>
        <dbReference type="Google" id="ProtNLM"/>
    </source>
</evidence>
<dbReference type="InterPro" id="IPR023393">
    <property type="entry name" value="START-like_dom_sf"/>
</dbReference>
<dbReference type="OrthoDB" id="2374625at2"/>